<sequence length="308" mass="35724">MFIETLVDFINLLKNQGQARYYNPEDIMQAFNRSQLDKFREDYKIFEETQEITDSLRPFKLDHEYNTPAGINPLPPEYAHFVEFSVEIDGTEFPGKLVADELWNIRELSVLQKHFGDNIEPFKHSTEITLTEGEGDLPGDYVDRIDIDAFTGNKFQSQVDITNEHQFIRRKNDNTYPPTELYAIGWIGGHKITFAPETITKVKLYYYRYPAPTRPIARISGVDLLVKPFNTATKIILRYLKLPVDSVYAYTVIDSRNLLFDEGNSTDTEYGPLEHSTLVLKTLQYLGVPLKDQYLLQFEQMKTDVKPE</sequence>
<evidence type="ECO:0000313" key="1">
    <source>
        <dbReference type="EMBL" id="KKM85618.1"/>
    </source>
</evidence>
<gene>
    <name evidence="1" type="ORF">LCGC14_1287260</name>
</gene>
<accession>A0A0F9KV82</accession>
<dbReference type="EMBL" id="LAZR01007382">
    <property type="protein sequence ID" value="KKM85618.1"/>
    <property type="molecule type" value="Genomic_DNA"/>
</dbReference>
<name>A0A0F9KV82_9ZZZZ</name>
<comment type="caution">
    <text evidence="1">The sequence shown here is derived from an EMBL/GenBank/DDBJ whole genome shotgun (WGS) entry which is preliminary data.</text>
</comment>
<proteinExistence type="predicted"/>
<protein>
    <submittedName>
        <fullName evidence="1">Uncharacterized protein</fullName>
    </submittedName>
</protein>
<dbReference type="AlphaFoldDB" id="A0A0F9KV82"/>
<organism evidence="1">
    <name type="scientific">marine sediment metagenome</name>
    <dbReference type="NCBI Taxonomy" id="412755"/>
    <lineage>
        <taxon>unclassified sequences</taxon>
        <taxon>metagenomes</taxon>
        <taxon>ecological metagenomes</taxon>
    </lineage>
</organism>
<reference evidence="1" key="1">
    <citation type="journal article" date="2015" name="Nature">
        <title>Complex archaea that bridge the gap between prokaryotes and eukaryotes.</title>
        <authorList>
            <person name="Spang A."/>
            <person name="Saw J.H."/>
            <person name="Jorgensen S.L."/>
            <person name="Zaremba-Niedzwiedzka K."/>
            <person name="Martijn J."/>
            <person name="Lind A.E."/>
            <person name="van Eijk R."/>
            <person name="Schleper C."/>
            <person name="Guy L."/>
            <person name="Ettema T.J."/>
        </authorList>
    </citation>
    <scope>NUCLEOTIDE SEQUENCE</scope>
</reference>